<dbReference type="AlphaFoldDB" id="A0A9P9EGD6"/>
<name>A0A9P9EGD6_9HYPO</name>
<accession>A0A9P9EGD6</accession>
<dbReference type="EMBL" id="JAGMUU010000016">
    <property type="protein sequence ID" value="KAH7136988.1"/>
    <property type="molecule type" value="Genomic_DNA"/>
</dbReference>
<sequence>MFPGAPQLQGGGYTITETQDIETDGETQNLTTQVTPQFQLPRNAIVSVYPPEGQEALVETLPHVVFNDPHLPWARKAVEGLDSDHNEVPWLALLLFTCDEVSLTPE</sequence>
<reference evidence="1" key="1">
    <citation type="journal article" date="2021" name="Nat. Commun.">
        <title>Genetic determinants of endophytism in the Arabidopsis root mycobiome.</title>
        <authorList>
            <person name="Mesny F."/>
            <person name="Miyauchi S."/>
            <person name="Thiergart T."/>
            <person name="Pickel B."/>
            <person name="Atanasova L."/>
            <person name="Karlsson M."/>
            <person name="Huettel B."/>
            <person name="Barry K.W."/>
            <person name="Haridas S."/>
            <person name="Chen C."/>
            <person name="Bauer D."/>
            <person name="Andreopoulos W."/>
            <person name="Pangilinan J."/>
            <person name="LaButti K."/>
            <person name="Riley R."/>
            <person name="Lipzen A."/>
            <person name="Clum A."/>
            <person name="Drula E."/>
            <person name="Henrissat B."/>
            <person name="Kohler A."/>
            <person name="Grigoriev I.V."/>
            <person name="Martin F.M."/>
            <person name="Hacquard S."/>
        </authorList>
    </citation>
    <scope>NUCLEOTIDE SEQUENCE</scope>
    <source>
        <strain evidence="1">MPI-CAGE-AT-0021</strain>
    </source>
</reference>
<dbReference type="Proteomes" id="UP000717696">
    <property type="component" value="Unassembled WGS sequence"/>
</dbReference>
<dbReference type="OrthoDB" id="3029913at2759"/>
<proteinExistence type="predicted"/>
<comment type="caution">
    <text evidence="1">The sequence shown here is derived from an EMBL/GenBank/DDBJ whole genome shotgun (WGS) entry which is preliminary data.</text>
</comment>
<evidence type="ECO:0000313" key="2">
    <source>
        <dbReference type="Proteomes" id="UP000717696"/>
    </source>
</evidence>
<protein>
    <submittedName>
        <fullName evidence="1">Uncharacterized protein</fullName>
    </submittedName>
</protein>
<organism evidence="1 2">
    <name type="scientific">Dactylonectria estremocensis</name>
    <dbReference type="NCBI Taxonomy" id="1079267"/>
    <lineage>
        <taxon>Eukaryota</taxon>
        <taxon>Fungi</taxon>
        <taxon>Dikarya</taxon>
        <taxon>Ascomycota</taxon>
        <taxon>Pezizomycotina</taxon>
        <taxon>Sordariomycetes</taxon>
        <taxon>Hypocreomycetidae</taxon>
        <taxon>Hypocreales</taxon>
        <taxon>Nectriaceae</taxon>
        <taxon>Dactylonectria</taxon>
    </lineage>
</organism>
<keyword evidence="2" id="KW-1185">Reference proteome</keyword>
<evidence type="ECO:0000313" key="1">
    <source>
        <dbReference type="EMBL" id="KAH7136988.1"/>
    </source>
</evidence>
<gene>
    <name evidence="1" type="ORF">B0J13DRAFT_560348</name>
</gene>